<evidence type="ECO:0000313" key="3">
    <source>
        <dbReference type="Proteomes" id="UP001055453"/>
    </source>
</evidence>
<name>A0ABN6QB82_NOSCO</name>
<protein>
    <recommendedName>
        <fullName evidence="1">Trypsin-co-occurring domain-containing protein</fullName>
    </recommendedName>
</protein>
<evidence type="ECO:0000313" key="2">
    <source>
        <dbReference type="EMBL" id="BDI20401.1"/>
    </source>
</evidence>
<dbReference type="Pfam" id="PF19493">
    <property type="entry name" value="Trypco1"/>
    <property type="match status" value="1"/>
</dbReference>
<dbReference type="NCBIfam" id="NF041216">
    <property type="entry name" value="CU044_2847_fam"/>
    <property type="match status" value="1"/>
</dbReference>
<accession>A0ABN6QB82</accession>
<proteinExistence type="predicted"/>
<gene>
    <name evidence="2" type="ORF">ANSO36C_62030</name>
</gene>
<dbReference type="Proteomes" id="UP001055453">
    <property type="component" value="Chromosome"/>
</dbReference>
<keyword evidence="3" id="KW-1185">Reference proteome</keyword>
<organism evidence="2 3">
    <name type="scientific">Nostoc cf. commune SO-36</name>
    <dbReference type="NCBI Taxonomy" id="449208"/>
    <lineage>
        <taxon>Bacteria</taxon>
        <taxon>Bacillati</taxon>
        <taxon>Cyanobacteriota</taxon>
        <taxon>Cyanophyceae</taxon>
        <taxon>Nostocales</taxon>
        <taxon>Nostocaceae</taxon>
        <taxon>Nostoc</taxon>
    </lineage>
</organism>
<dbReference type="EMBL" id="AP025732">
    <property type="protein sequence ID" value="BDI20401.1"/>
    <property type="molecule type" value="Genomic_DNA"/>
</dbReference>
<sequence length="123" mass="13836">MSEVQQLFFEADGEIEQIEINLTATETSSEIEEDDDGIEYKDVRTDAIARMQQARQMIRSYTIYALSAFKDFNTAEIEEVKLTFGIKLGGKAGIPYITEGSAESNLQIEVKCKFAEKPKPDSQ</sequence>
<reference evidence="2" key="1">
    <citation type="submission" date="2022-04" db="EMBL/GenBank/DDBJ databases">
        <title>Complete genome sequence of a cyanobacterium, Nostoc sp. SO-36, isolated in Antarctica.</title>
        <authorList>
            <person name="Kanesaki Y."/>
            <person name="Effendi D."/>
            <person name="Sakamoto T."/>
            <person name="Ohtani S."/>
            <person name="Awai K."/>
        </authorList>
    </citation>
    <scope>NUCLEOTIDE SEQUENCE</scope>
    <source>
        <strain evidence="2">SO-36</strain>
    </source>
</reference>
<dbReference type="RefSeq" id="WP_251957792.1">
    <property type="nucleotide sequence ID" value="NZ_AP025732.1"/>
</dbReference>
<dbReference type="InterPro" id="IPR045794">
    <property type="entry name" value="Trypco1"/>
</dbReference>
<feature type="domain" description="Trypsin-co-occurring" evidence="1">
    <location>
        <begin position="29"/>
        <end position="114"/>
    </location>
</feature>
<evidence type="ECO:0000259" key="1">
    <source>
        <dbReference type="Pfam" id="PF19493"/>
    </source>
</evidence>